<keyword evidence="1" id="KW-1133">Transmembrane helix</keyword>
<evidence type="ECO:0000313" key="3">
    <source>
        <dbReference type="Proteomes" id="UP000005019"/>
    </source>
</evidence>
<accession>F5RAH9</accession>
<keyword evidence="1" id="KW-0472">Membrane</keyword>
<dbReference type="InterPro" id="IPR032092">
    <property type="entry name" value="PilW"/>
</dbReference>
<dbReference type="Pfam" id="PF07963">
    <property type="entry name" value="N_methyl"/>
    <property type="match status" value="1"/>
</dbReference>
<sequence>MKQSAFRQAGVSLVEVMVALALGLVVSVGAISVVIGNRQAYRTTESLARVQETTRVAFDLMSRDLRSAGVNACSGGVRVMNLLNSPTTNWWSDWTGGLRGFNDTDAAGAVAIGTGVGQRVSGTDVIQIMHGASNALPVRAHNATASATTVGSLSVPAYSIALERPNGQAHSFAPGDLMVVCDYEDTTIFQASAIDTASNSVAHAASTGSPGNCGTKMGFGSSCAAAPVRSFVPGSSVMRFEPVAWFVGNNGRTGTQSSPTSLYRISVRGNGTGTAAPVVEEVVEGVRDLQVWYVLGTDYLTANQITTTANWELVTGVEIRLVIESPESGTTSGAAANRLTRTLIHMVNLRNRVP</sequence>
<keyword evidence="1" id="KW-0812">Transmembrane</keyword>
<evidence type="ECO:0000256" key="1">
    <source>
        <dbReference type="SAM" id="Phobius"/>
    </source>
</evidence>
<dbReference type="STRING" id="1000565.METUNv1_01193"/>
<evidence type="ECO:0008006" key="4">
    <source>
        <dbReference type="Google" id="ProtNLM"/>
    </source>
</evidence>
<reference evidence="2 3" key="1">
    <citation type="journal article" date="2011" name="J. Bacteriol.">
        <title>Genome sequence of Methyloversatilis universalis FAM5T, a methylotrophic representative of the order Rhodocyclales.</title>
        <authorList>
            <person name="Kittichotirat W."/>
            <person name="Good N.M."/>
            <person name="Hall R."/>
            <person name="Bringel F."/>
            <person name="Lajus A."/>
            <person name="Medigue C."/>
            <person name="Smalley N.E."/>
            <person name="Beck D."/>
            <person name="Bumgarner R."/>
            <person name="Vuilleumier S."/>
            <person name="Kalyuzhnaya M.G."/>
        </authorList>
    </citation>
    <scope>NUCLEOTIDE SEQUENCE [LARGE SCALE GENOMIC DNA]</scope>
    <source>
        <strain evidence="3">ATCC BAA-1314 / JCM 13912 / FAM5</strain>
    </source>
</reference>
<dbReference type="InterPro" id="IPR012902">
    <property type="entry name" value="N_methyl_site"/>
</dbReference>
<name>F5RAH9_METUF</name>
<dbReference type="GO" id="GO:0043683">
    <property type="term" value="P:type IV pilus assembly"/>
    <property type="evidence" value="ECO:0007669"/>
    <property type="project" value="InterPro"/>
</dbReference>
<organism evidence="2 3">
    <name type="scientific">Methyloversatilis universalis (strain ATCC BAA-1314 / DSM 25237 / JCM 13912 / CCUG 52030 / FAM5)</name>
    <dbReference type="NCBI Taxonomy" id="1000565"/>
    <lineage>
        <taxon>Bacteria</taxon>
        <taxon>Pseudomonadati</taxon>
        <taxon>Pseudomonadota</taxon>
        <taxon>Betaproteobacteria</taxon>
        <taxon>Nitrosomonadales</taxon>
        <taxon>Sterolibacteriaceae</taxon>
        <taxon>Methyloversatilis</taxon>
    </lineage>
</organism>
<feature type="transmembrane region" description="Helical" evidence="1">
    <location>
        <begin position="12"/>
        <end position="35"/>
    </location>
</feature>
<dbReference type="RefSeq" id="WP_008059764.1">
    <property type="nucleotide sequence ID" value="NZ_AFHG01000036.1"/>
</dbReference>
<proteinExistence type="predicted"/>
<keyword evidence="3" id="KW-1185">Reference proteome</keyword>
<protein>
    <recommendedName>
        <fullName evidence="4">Type IV pilus assembly protein PilW</fullName>
    </recommendedName>
</protein>
<dbReference type="NCBIfam" id="TIGR02532">
    <property type="entry name" value="IV_pilin_GFxxxE"/>
    <property type="match status" value="1"/>
</dbReference>
<dbReference type="EMBL" id="AFHG01000036">
    <property type="protein sequence ID" value="EGK72428.1"/>
    <property type="molecule type" value="Genomic_DNA"/>
</dbReference>
<dbReference type="eggNOG" id="COG4966">
    <property type="taxonomic scope" value="Bacteria"/>
</dbReference>
<gene>
    <name evidence="2" type="ORF">METUNv1_01193</name>
</gene>
<comment type="caution">
    <text evidence="2">The sequence shown here is derived from an EMBL/GenBank/DDBJ whole genome shotgun (WGS) entry which is preliminary data.</text>
</comment>
<dbReference type="AlphaFoldDB" id="F5RAH9"/>
<dbReference type="OrthoDB" id="5496259at2"/>
<evidence type="ECO:0000313" key="2">
    <source>
        <dbReference type="EMBL" id="EGK72428.1"/>
    </source>
</evidence>
<dbReference type="Proteomes" id="UP000005019">
    <property type="component" value="Unassembled WGS sequence"/>
</dbReference>
<dbReference type="Pfam" id="PF16074">
    <property type="entry name" value="PilW"/>
    <property type="match status" value="1"/>
</dbReference>
<dbReference type="PROSITE" id="PS00409">
    <property type="entry name" value="PROKAR_NTER_METHYL"/>
    <property type="match status" value="1"/>
</dbReference>